<accession>A0ABW1PHK8</accession>
<evidence type="ECO:0000313" key="3">
    <source>
        <dbReference type="EMBL" id="MFC6095113.1"/>
    </source>
</evidence>
<gene>
    <name evidence="3" type="ORF">ACFPVY_00510</name>
</gene>
<protein>
    <submittedName>
        <fullName evidence="3">T9SS type A sorting domain-containing protein</fullName>
    </submittedName>
</protein>
<keyword evidence="4" id="KW-1185">Reference proteome</keyword>
<dbReference type="EMBL" id="JBHSQB010000003">
    <property type="protein sequence ID" value="MFC6095113.1"/>
    <property type="molecule type" value="Genomic_DNA"/>
</dbReference>
<evidence type="ECO:0000259" key="2">
    <source>
        <dbReference type="Pfam" id="PF18962"/>
    </source>
</evidence>
<feature type="domain" description="Secretion system C-terminal sorting" evidence="2">
    <location>
        <begin position="21"/>
        <end position="74"/>
    </location>
</feature>
<dbReference type="NCBIfam" id="TIGR04183">
    <property type="entry name" value="Por_Secre_tail"/>
    <property type="match status" value="1"/>
</dbReference>
<dbReference type="Pfam" id="PF18962">
    <property type="entry name" value="Por_Secre_tail"/>
    <property type="match status" value="1"/>
</dbReference>
<keyword evidence="1" id="KW-0732">Signal</keyword>
<reference evidence="4" key="1">
    <citation type="journal article" date="2019" name="Int. J. Syst. Evol. Microbiol.">
        <title>The Global Catalogue of Microorganisms (GCM) 10K type strain sequencing project: providing services to taxonomists for standard genome sequencing and annotation.</title>
        <authorList>
            <consortium name="The Broad Institute Genomics Platform"/>
            <consortium name="The Broad Institute Genome Sequencing Center for Infectious Disease"/>
            <person name="Wu L."/>
            <person name="Ma J."/>
        </authorList>
    </citation>
    <scope>NUCLEOTIDE SEQUENCE [LARGE SCALE GENOMIC DNA]</scope>
    <source>
        <strain evidence="4">CCUG 49679</strain>
    </source>
</reference>
<sequence>MYTQEEGLASDTKKSSAEYQEFTSYTLHDIYSNQVKSGSFNGSSAEIDISTLKKGIYILNLQTGSENITKKIAVQ</sequence>
<proteinExistence type="predicted"/>
<comment type="caution">
    <text evidence="3">The sequence shown here is derived from an EMBL/GenBank/DDBJ whole genome shotgun (WGS) entry which is preliminary data.</text>
</comment>
<evidence type="ECO:0000256" key="1">
    <source>
        <dbReference type="ARBA" id="ARBA00022729"/>
    </source>
</evidence>
<evidence type="ECO:0000313" key="4">
    <source>
        <dbReference type="Proteomes" id="UP001596287"/>
    </source>
</evidence>
<dbReference type="Proteomes" id="UP001596287">
    <property type="component" value="Unassembled WGS sequence"/>
</dbReference>
<organism evidence="3 4">
    <name type="scientific">Flavobacterium qiangtangense</name>
    <dbReference type="NCBI Taxonomy" id="1442595"/>
    <lineage>
        <taxon>Bacteria</taxon>
        <taxon>Pseudomonadati</taxon>
        <taxon>Bacteroidota</taxon>
        <taxon>Flavobacteriia</taxon>
        <taxon>Flavobacteriales</taxon>
        <taxon>Flavobacteriaceae</taxon>
        <taxon>Flavobacterium</taxon>
    </lineage>
</organism>
<name>A0ABW1PHK8_9FLAO</name>
<dbReference type="InterPro" id="IPR026444">
    <property type="entry name" value="Secre_tail"/>
</dbReference>
<dbReference type="RefSeq" id="WP_379790252.1">
    <property type="nucleotide sequence ID" value="NZ_JBHSQB010000003.1"/>
</dbReference>